<evidence type="ECO:0000256" key="1">
    <source>
        <dbReference type="ARBA" id="ARBA00001946"/>
    </source>
</evidence>
<gene>
    <name evidence="5" type="ORF">LUZ61_005538</name>
</gene>
<dbReference type="Proteomes" id="UP001210211">
    <property type="component" value="Unassembled WGS sequence"/>
</dbReference>
<dbReference type="GO" id="GO:0016791">
    <property type="term" value="F:phosphatase activity"/>
    <property type="evidence" value="ECO:0007669"/>
    <property type="project" value="InterPro"/>
</dbReference>
<comment type="caution">
    <text evidence="5">The sequence shown here is derived from an EMBL/GenBank/DDBJ whole genome shotgun (WGS) entry which is preliminary data.</text>
</comment>
<protein>
    <submittedName>
        <fullName evidence="5">Uncharacterized protein</fullName>
    </submittedName>
</protein>
<keyword evidence="6" id="KW-1185">Reference proteome</keyword>
<evidence type="ECO:0000313" key="6">
    <source>
        <dbReference type="Proteomes" id="UP001210211"/>
    </source>
</evidence>
<organism evidence="5 6">
    <name type="scientific">Rhynchospora tenuis</name>
    <dbReference type="NCBI Taxonomy" id="198213"/>
    <lineage>
        <taxon>Eukaryota</taxon>
        <taxon>Viridiplantae</taxon>
        <taxon>Streptophyta</taxon>
        <taxon>Embryophyta</taxon>
        <taxon>Tracheophyta</taxon>
        <taxon>Spermatophyta</taxon>
        <taxon>Magnoliopsida</taxon>
        <taxon>Liliopsida</taxon>
        <taxon>Poales</taxon>
        <taxon>Cyperaceae</taxon>
        <taxon>Cyperoideae</taxon>
        <taxon>Rhynchosporeae</taxon>
        <taxon>Rhynchospora</taxon>
    </lineage>
</organism>
<name>A0AAD6EUR3_9POAL</name>
<keyword evidence="4" id="KW-0460">Magnesium</keyword>
<dbReference type="EMBL" id="JAMRDG010000001">
    <property type="protein sequence ID" value="KAJ3701833.1"/>
    <property type="molecule type" value="Genomic_DNA"/>
</dbReference>
<dbReference type="NCBIfam" id="TIGR01489">
    <property type="entry name" value="DKMTPPase-SF"/>
    <property type="match status" value="1"/>
</dbReference>
<dbReference type="NCBIfam" id="TIGR01488">
    <property type="entry name" value="HAD-SF-IB"/>
    <property type="match status" value="1"/>
</dbReference>
<reference evidence="5 6" key="1">
    <citation type="journal article" date="2022" name="Cell">
        <title>Repeat-based holocentromeres influence genome architecture and karyotype evolution.</title>
        <authorList>
            <person name="Hofstatter P.G."/>
            <person name="Thangavel G."/>
            <person name="Lux T."/>
            <person name="Neumann P."/>
            <person name="Vondrak T."/>
            <person name="Novak P."/>
            <person name="Zhang M."/>
            <person name="Costa L."/>
            <person name="Castellani M."/>
            <person name="Scott A."/>
            <person name="Toegelov H."/>
            <person name="Fuchs J."/>
            <person name="Mata-Sucre Y."/>
            <person name="Dias Y."/>
            <person name="Vanzela A.L.L."/>
            <person name="Huettel B."/>
            <person name="Almeida C.C.S."/>
            <person name="Simkova H."/>
            <person name="Souza G."/>
            <person name="Pedrosa-Harand A."/>
            <person name="Macas J."/>
            <person name="Mayer K.F.X."/>
            <person name="Houben A."/>
            <person name="Marques A."/>
        </authorList>
    </citation>
    <scope>NUCLEOTIDE SEQUENCE [LARGE SCALE GENOMIC DNA]</scope>
    <source>
        <tissue evidence="5">Leaves</tissue>
    </source>
</reference>
<accession>A0AAD6EUR3</accession>
<dbReference type="PANTHER" id="PTHR20889">
    <property type="entry name" value="PHOSPHATASE, ORPHAN 1, 2"/>
    <property type="match status" value="1"/>
</dbReference>
<dbReference type="InterPro" id="IPR006384">
    <property type="entry name" value="HAD_hydro_PyrdxlP_Pase-like"/>
</dbReference>
<dbReference type="SUPFAM" id="SSF56784">
    <property type="entry name" value="HAD-like"/>
    <property type="match status" value="1"/>
</dbReference>
<dbReference type="PANTHER" id="PTHR20889:SF12">
    <property type="entry name" value="LP01149P"/>
    <property type="match status" value="1"/>
</dbReference>
<dbReference type="InterPro" id="IPR023214">
    <property type="entry name" value="HAD_sf"/>
</dbReference>
<dbReference type="InterPro" id="IPR016965">
    <property type="entry name" value="Pase_PHOSPHO-typ"/>
</dbReference>
<dbReference type="AlphaFoldDB" id="A0AAD6EUR3"/>
<evidence type="ECO:0000256" key="2">
    <source>
        <dbReference type="ARBA" id="ARBA00022723"/>
    </source>
</evidence>
<dbReference type="Pfam" id="PF06888">
    <property type="entry name" value="Put_Phosphatase"/>
    <property type="match status" value="1"/>
</dbReference>
<keyword evidence="3" id="KW-0378">Hydrolase</keyword>
<dbReference type="GO" id="GO:0046872">
    <property type="term" value="F:metal ion binding"/>
    <property type="evidence" value="ECO:0007669"/>
    <property type="project" value="UniProtKB-KW"/>
</dbReference>
<proteinExistence type="predicted"/>
<dbReference type="InterPro" id="IPR036412">
    <property type="entry name" value="HAD-like_sf"/>
</dbReference>
<evidence type="ECO:0000313" key="5">
    <source>
        <dbReference type="EMBL" id="KAJ3701833.1"/>
    </source>
</evidence>
<sequence>MRVLIVQLFPSQKLSFSFLKKKETNFSCFINTQVELQRCPHKKTHLFSSLSPPLCLEFGAEGSEKKREQETTQKRKREMGVVVIFDFDRTIIENDSDNWVTTQLGASYLFDLLRPSLPWNSLMDRVMTELHSQGKSIDDIANSLKKIYLDPHIVSAIKSAHSLGCDLRVVSDANEFFIETVLKHYGILSCFTDIITNPSFVDKEGKLRILPFHISNMSPHGCALCPPNMCKGKIIENIMKSVNAEERKNFIYLGDGKGDYCPSLKLTNEDYVMPRDKYPLSNLISDNPDRIKAKVYRWSNGEELERTLSELINKLLNRDQANNNLQNLSGECKLEAIPASSEEGYSVAIPVPR</sequence>
<dbReference type="Gene3D" id="3.40.50.1000">
    <property type="entry name" value="HAD superfamily/HAD-like"/>
    <property type="match status" value="1"/>
</dbReference>
<keyword evidence="2" id="KW-0479">Metal-binding</keyword>
<comment type="cofactor">
    <cofactor evidence="1">
        <name>Mg(2+)</name>
        <dbReference type="ChEBI" id="CHEBI:18420"/>
    </cofactor>
</comment>
<evidence type="ECO:0000256" key="3">
    <source>
        <dbReference type="ARBA" id="ARBA00022801"/>
    </source>
</evidence>
<evidence type="ECO:0000256" key="4">
    <source>
        <dbReference type="ARBA" id="ARBA00022842"/>
    </source>
</evidence>